<keyword evidence="3" id="KW-1185">Reference proteome</keyword>
<reference evidence="2 3" key="1">
    <citation type="journal article" date="2018" name="New Phytol.">
        <title>Phylogenomics of Endogonaceae and evolution of mycorrhizas within Mucoromycota.</title>
        <authorList>
            <person name="Chang Y."/>
            <person name="Desiro A."/>
            <person name="Na H."/>
            <person name="Sandor L."/>
            <person name="Lipzen A."/>
            <person name="Clum A."/>
            <person name="Barry K."/>
            <person name="Grigoriev I.V."/>
            <person name="Martin F.M."/>
            <person name="Stajich J.E."/>
            <person name="Smith M.E."/>
            <person name="Bonito G."/>
            <person name="Spatafora J.W."/>
        </authorList>
    </citation>
    <scope>NUCLEOTIDE SEQUENCE [LARGE SCALE GENOMIC DNA]</scope>
    <source>
        <strain evidence="2 3">GMNB39</strain>
    </source>
</reference>
<proteinExistence type="predicted"/>
<evidence type="ECO:0000313" key="2">
    <source>
        <dbReference type="EMBL" id="RUP06160.1"/>
    </source>
</evidence>
<sequence length="83" mass="9039">MPSLKFSRVASVVLVATAVRDANGAWFHMDVNGRQMCLDSLGTSNQVGVYNCKNSNNNQNFNWVKATNDYWSIKFYGGGGASG</sequence>
<evidence type="ECO:0000313" key="3">
    <source>
        <dbReference type="Proteomes" id="UP000268093"/>
    </source>
</evidence>
<protein>
    <recommendedName>
        <fullName evidence="4">Ricin B lectin domain-containing protein</fullName>
    </recommendedName>
</protein>
<comment type="caution">
    <text evidence="2">The sequence shown here is derived from an EMBL/GenBank/DDBJ whole genome shotgun (WGS) entry which is preliminary data.</text>
</comment>
<evidence type="ECO:0000256" key="1">
    <source>
        <dbReference type="SAM" id="SignalP"/>
    </source>
</evidence>
<dbReference type="AlphaFoldDB" id="A0A433AU12"/>
<dbReference type="EMBL" id="RBNI01017077">
    <property type="protein sequence ID" value="RUP06160.1"/>
    <property type="molecule type" value="Genomic_DNA"/>
</dbReference>
<gene>
    <name evidence="2" type="ORF">BC936DRAFT_140451</name>
</gene>
<dbReference type="InterPro" id="IPR035992">
    <property type="entry name" value="Ricin_B-like_lectins"/>
</dbReference>
<name>A0A433AU12_9FUNG</name>
<organism evidence="2 3">
    <name type="scientific">Jimgerdemannia flammicorona</name>
    <dbReference type="NCBI Taxonomy" id="994334"/>
    <lineage>
        <taxon>Eukaryota</taxon>
        <taxon>Fungi</taxon>
        <taxon>Fungi incertae sedis</taxon>
        <taxon>Mucoromycota</taxon>
        <taxon>Mucoromycotina</taxon>
        <taxon>Endogonomycetes</taxon>
        <taxon>Endogonales</taxon>
        <taxon>Endogonaceae</taxon>
        <taxon>Jimgerdemannia</taxon>
    </lineage>
</organism>
<dbReference type="Proteomes" id="UP000268093">
    <property type="component" value="Unassembled WGS sequence"/>
</dbReference>
<keyword evidence="1" id="KW-0732">Signal</keyword>
<dbReference type="Gene3D" id="2.80.10.50">
    <property type="match status" value="1"/>
</dbReference>
<dbReference type="SUPFAM" id="SSF50370">
    <property type="entry name" value="Ricin B-like lectins"/>
    <property type="match status" value="1"/>
</dbReference>
<evidence type="ECO:0008006" key="4">
    <source>
        <dbReference type="Google" id="ProtNLM"/>
    </source>
</evidence>
<accession>A0A433AU12</accession>
<feature type="chain" id="PRO_5019495760" description="Ricin B lectin domain-containing protein" evidence="1">
    <location>
        <begin position="25"/>
        <end position="83"/>
    </location>
</feature>
<feature type="signal peptide" evidence="1">
    <location>
        <begin position="1"/>
        <end position="24"/>
    </location>
</feature>